<keyword evidence="2" id="KW-0472">Membrane</keyword>
<protein>
    <submittedName>
        <fullName evidence="3">Putative pilus assembly protein, PilO</fullName>
    </submittedName>
</protein>
<dbReference type="InterPro" id="IPR014717">
    <property type="entry name" value="Transl_elong_EF1B/ribsomal_bS6"/>
</dbReference>
<reference evidence="3 4" key="1">
    <citation type="submission" date="2014-03" db="EMBL/GenBank/DDBJ databases">
        <title>Genomics of Bifidobacteria.</title>
        <authorList>
            <person name="Ventura M."/>
            <person name="Milani C."/>
            <person name="Lugli G.A."/>
        </authorList>
    </citation>
    <scope>NUCLEOTIDE SEQUENCE [LARGE SCALE GENOMIC DNA]</scope>
    <source>
        <strain evidence="3 4">LMG 21811</strain>
    </source>
</reference>
<evidence type="ECO:0000313" key="4">
    <source>
        <dbReference type="Proteomes" id="UP000029078"/>
    </source>
</evidence>
<comment type="caution">
    <text evidence="3">The sequence shown here is derived from an EMBL/GenBank/DDBJ whole genome shotgun (WGS) entry which is preliminary data.</text>
</comment>
<dbReference type="EMBL" id="JGZL01000003">
    <property type="protein sequence ID" value="KFI90572.1"/>
    <property type="molecule type" value="Genomic_DNA"/>
</dbReference>
<dbReference type="RefSeq" id="WP_026646236.1">
    <property type="nucleotide sequence ID" value="NZ_JGZL01000003.1"/>
</dbReference>
<proteinExistence type="predicted"/>
<organism evidence="3 4">
    <name type="scientific">Bifidobacterium ruminantium</name>
    <dbReference type="NCBI Taxonomy" id="78346"/>
    <lineage>
        <taxon>Bacteria</taxon>
        <taxon>Bacillati</taxon>
        <taxon>Actinomycetota</taxon>
        <taxon>Actinomycetes</taxon>
        <taxon>Bifidobacteriales</taxon>
        <taxon>Bifidobacteriaceae</taxon>
        <taxon>Bifidobacterium</taxon>
    </lineage>
</organism>
<dbReference type="GO" id="GO:0043683">
    <property type="term" value="P:type IV pilus assembly"/>
    <property type="evidence" value="ECO:0007669"/>
    <property type="project" value="InterPro"/>
</dbReference>
<feature type="transmembrane region" description="Helical" evidence="2">
    <location>
        <begin position="6"/>
        <end position="25"/>
    </location>
</feature>
<sequence length="203" mass="22432">MNKHRIAWIALALSIVIVIMLTWLVGVSPRITHIKDANAQTAQIDETNKKLRDRIEELRVASETISLQKDRLRQLQRQIPDGYNQKEFIDALNGAAEAAGVTISSVDFDDATLAVMPPEMQGTIKAGTLVQVPVTITASGDYDPMRSFVQGVQNINRIAVPEDVQYQISTDGDASKNSVTLNCKIWSLLLDNDTVEDKNATKQ</sequence>
<dbReference type="GO" id="GO:0043107">
    <property type="term" value="P:type IV pilus-dependent motility"/>
    <property type="evidence" value="ECO:0007669"/>
    <property type="project" value="InterPro"/>
</dbReference>
<dbReference type="Gene3D" id="3.30.70.60">
    <property type="match status" value="1"/>
</dbReference>
<dbReference type="eggNOG" id="ENOG503482I">
    <property type="taxonomic scope" value="Bacteria"/>
</dbReference>
<keyword evidence="2" id="KW-1133">Transmembrane helix</keyword>
<accession>A0A087D4X2</accession>
<keyword evidence="1" id="KW-0175">Coiled coil</keyword>
<evidence type="ECO:0000256" key="2">
    <source>
        <dbReference type="SAM" id="Phobius"/>
    </source>
</evidence>
<dbReference type="Pfam" id="PF04350">
    <property type="entry name" value="PilO"/>
    <property type="match status" value="1"/>
</dbReference>
<keyword evidence="2" id="KW-0812">Transmembrane</keyword>
<name>A0A087D4X2_BIFRU</name>
<dbReference type="Proteomes" id="UP000029078">
    <property type="component" value="Unassembled WGS sequence"/>
</dbReference>
<gene>
    <name evidence="3" type="ORF">BRUM_0338</name>
</gene>
<keyword evidence="4" id="KW-1185">Reference proteome</keyword>
<dbReference type="STRING" id="78346.BRUM_0338"/>
<evidence type="ECO:0000313" key="3">
    <source>
        <dbReference type="EMBL" id="KFI90572.1"/>
    </source>
</evidence>
<feature type="coiled-coil region" evidence="1">
    <location>
        <begin position="34"/>
        <end position="78"/>
    </location>
</feature>
<evidence type="ECO:0000256" key="1">
    <source>
        <dbReference type="SAM" id="Coils"/>
    </source>
</evidence>
<dbReference type="AlphaFoldDB" id="A0A087D4X2"/>
<dbReference type="InterPro" id="IPR007445">
    <property type="entry name" value="PilO"/>
</dbReference>